<accession>A0A6N8FSN4</accession>
<dbReference type="RefSeq" id="WP_105220124.1">
    <property type="nucleotide sequence ID" value="NZ_CAWNSU010000057.1"/>
</dbReference>
<evidence type="ECO:0000313" key="2">
    <source>
        <dbReference type="EMBL" id="MUL35197.1"/>
    </source>
</evidence>
<dbReference type="SUPFAM" id="SSF47598">
    <property type="entry name" value="Ribbon-helix-helix"/>
    <property type="match status" value="1"/>
</dbReference>
<comment type="caution">
    <text evidence="2">The sequence shown here is derived from an EMBL/GenBank/DDBJ whole genome shotgun (WGS) entry which is preliminary data.</text>
</comment>
<feature type="domain" description="Ribbon-helix-helix protein CopG" evidence="1">
    <location>
        <begin position="6"/>
        <end position="42"/>
    </location>
</feature>
<dbReference type="AlphaFoldDB" id="A0A6N8FSN4"/>
<dbReference type="InterPro" id="IPR002145">
    <property type="entry name" value="CopG"/>
</dbReference>
<gene>
    <name evidence="2" type="ORF">BWI75_02185</name>
</gene>
<dbReference type="InterPro" id="IPR013321">
    <property type="entry name" value="Arc_rbn_hlx_hlx"/>
</dbReference>
<dbReference type="Pfam" id="PF01402">
    <property type="entry name" value="RHH_1"/>
    <property type="match status" value="1"/>
</dbReference>
<dbReference type="Gene3D" id="1.10.1220.10">
    <property type="entry name" value="Met repressor-like"/>
    <property type="match status" value="1"/>
</dbReference>
<dbReference type="OrthoDB" id="9155116at2"/>
<evidence type="ECO:0000313" key="3">
    <source>
        <dbReference type="Proteomes" id="UP000441797"/>
    </source>
</evidence>
<organism evidence="2 3">
    <name type="scientific">Gloeocapsopsis dulcis AAB1 = 1H9</name>
    <dbReference type="NCBI Taxonomy" id="1433147"/>
    <lineage>
        <taxon>Bacteria</taxon>
        <taxon>Bacillati</taxon>
        <taxon>Cyanobacteriota</taxon>
        <taxon>Cyanophyceae</taxon>
        <taxon>Oscillatoriophycideae</taxon>
        <taxon>Chroococcales</taxon>
        <taxon>Chroococcaceae</taxon>
        <taxon>Gloeocapsopsis</taxon>
        <taxon>Gloeocapsopsis dulcis</taxon>
    </lineage>
</organism>
<sequence length="49" mass="5776">MTAERKLTIRIPQQELDLLEAYCEQTSRTKTDVIRELIRKLAQKVSKTE</sequence>
<proteinExistence type="predicted"/>
<dbReference type="Proteomes" id="UP000441797">
    <property type="component" value="Unassembled WGS sequence"/>
</dbReference>
<evidence type="ECO:0000259" key="1">
    <source>
        <dbReference type="Pfam" id="PF01402"/>
    </source>
</evidence>
<dbReference type="GO" id="GO:0006355">
    <property type="term" value="P:regulation of DNA-templated transcription"/>
    <property type="evidence" value="ECO:0007669"/>
    <property type="project" value="InterPro"/>
</dbReference>
<dbReference type="EMBL" id="NAPY01000002">
    <property type="protein sequence ID" value="MUL35197.1"/>
    <property type="molecule type" value="Genomic_DNA"/>
</dbReference>
<protein>
    <submittedName>
        <fullName evidence="2">CopG family transcriptional regulator</fullName>
    </submittedName>
</protein>
<reference evidence="2 3" key="1">
    <citation type="journal article" date="2019" name="Front. Microbiol.">
        <title>Genomic Features for Desiccation Tolerance and Sugar Biosynthesis in the Extremophile Gloeocapsopsis sp. UTEX B3054.</title>
        <authorList>
            <person name="Urrejola C."/>
            <person name="Alcorta J."/>
            <person name="Salas L."/>
            <person name="Vasquez M."/>
            <person name="Polz M.F."/>
            <person name="Vicuna R."/>
            <person name="Diez B."/>
        </authorList>
    </citation>
    <scope>NUCLEOTIDE SEQUENCE [LARGE SCALE GENOMIC DNA]</scope>
    <source>
        <strain evidence="2 3">1H9</strain>
    </source>
</reference>
<name>A0A6N8FSN4_9CHRO</name>
<keyword evidence="3" id="KW-1185">Reference proteome</keyword>
<dbReference type="InterPro" id="IPR010985">
    <property type="entry name" value="Ribbon_hlx_hlx"/>
</dbReference>